<keyword evidence="4 8" id="KW-0812">Transmembrane</keyword>
<evidence type="ECO:0000313" key="9">
    <source>
        <dbReference type="EMBL" id="KAA0152011.1"/>
    </source>
</evidence>
<evidence type="ECO:0000313" key="15">
    <source>
        <dbReference type="Proteomes" id="UP000324907"/>
    </source>
</evidence>
<evidence type="ECO:0000256" key="3">
    <source>
        <dbReference type="ARBA" id="ARBA00020827"/>
    </source>
</evidence>
<keyword evidence="6 8" id="KW-1133">Transmembrane helix</keyword>
<evidence type="ECO:0000256" key="6">
    <source>
        <dbReference type="ARBA" id="ARBA00022989"/>
    </source>
</evidence>
<feature type="transmembrane region" description="Helical" evidence="8">
    <location>
        <begin position="56"/>
        <end position="76"/>
    </location>
</feature>
<dbReference type="PANTHER" id="PTHR20994:SF0">
    <property type="entry name" value="ER MEMBRANE PROTEIN COMPLEX SUBUNIT 6"/>
    <property type="match status" value="1"/>
</dbReference>
<name>A0A5A8DS10_CAFRO</name>
<dbReference type="InterPro" id="IPR029008">
    <property type="entry name" value="EMC6-like"/>
</dbReference>
<dbReference type="Proteomes" id="UP000323011">
    <property type="component" value="Unassembled WGS sequence"/>
</dbReference>
<feature type="transmembrane region" description="Helical" evidence="8">
    <location>
        <begin position="88"/>
        <end position="112"/>
    </location>
</feature>
<organism evidence="11 15">
    <name type="scientific">Cafeteria roenbergensis</name>
    <name type="common">Marine flagellate</name>
    <dbReference type="NCBI Taxonomy" id="33653"/>
    <lineage>
        <taxon>Eukaryota</taxon>
        <taxon>Sar</taxon>
        <taxon>Stramenopiles</taxon>
        <taxon>Bigyra</taxon>
        <taxon>Opalozoa</taxon>
        <taxon>Bicosoecida</taxon>
        <taxon>Cafeteriaceae</taxon>
        <taxon>Cafeteria</taxon>
    </lineage>
</organism>
<dbReference type="GO" id="GO:0000045">
    <property type="term" value="P:autophagosome assembly"/>
    <property type="evidence" value="ECO:0007669"/>
    <property type="project" value="TreeGrafter"/>
</dbReference>
<dbReference type="Proteomes" id="UP000325113">
    <property type="component" value="Unassembled WGS sequence"/>
</dbReference>
<dbReference type="OMA" id="TNAYFLQ"/>
<dbReference type="EMBL" id="VLTL01000030">
    <property type="protein sequence ID" value="KAA0168193.1"/>
    <property type="molecule type" value="Genomic_DNA"/>
</dbReference>
<evidence type="ECO:0000313" key="13">
    <source>
        <dbReference type="Proteomes" id="UP000322899"/>
    </source>
</evidence>
<evidence type="ECO:0000256" key="4">
    <source>
        <dbReference type="ARBA" id="ARBA00022692"/>
    </source>
</evidence>
<protein>
    <recommendedName>
        <fullName evidence="3">ER membrane protein complex subunit 6</fullName>
    </recommendedName>
</protein>
<dbReference type="Proteomes" id="UP000322899">
    <property type="component" value="Unassembled WGS sequence"/>
</dbReference>
<dbReference type="EMBL" id="VLTO01000035">
    <property type="protein sequence ID" value="KAA0173320.1"/>
    <property type="molecule type" value="Genomic_DNA"/>
</dbReference>
<gene>
    <name evidence="12" type="ORF">FNF27_05244</name>
    <name evidence="11" type="ORF">FNF28_02611</name>
    <name evidence="9" type="ORF">FNF29_04126</name>
    <name evidence="10" type="ORF">FNF31_01538</name>
</gene>
<dbReference type="InterPro" id="IPR008504">
    <property type="entry name" value="Emc6"/>
</dbReference>
<keyword evidence="14" id="KW-1185">Reference proteome</keyword>
<keyword evidence="7 8" id="KW-0472">Membrane</keyword>
<sequence>MMSQAAAAGPAAKPQVSADPAALRGNLMTMQYVNALVFIVAGLAVGTVGLEGLAGVAAYAVVNVALVAVLFVLTGGDTNAYFLQSPQGLFMSGFFGQISAFLLFWALAYSAVHVF</sequence>
<evidence type="ECO:0000313" key="11">
    <source>
        <dbReference type="EMBL" id="KAA0168193.1"/>
    </source>
</evidence>
<comment type="similarity">
    <text evidence="2">Belongs to the EMC6 family.</text>
</comment>
<dbReference type="GO" id="GO:0034975">
    <property type="term" value="P:protein folding in endoplasmic reticulum"/>
    <property type="evidence" value="ECO:0007669"/>
    <property type="project" value="TreeGrafter"/>
</dbReference>
<evidence type="ECO:0000256" key="2">
    <source>
        <dbReference type="ARBA" id="ARBA00009436"/>
    </source>
</evidence>
<evidence type="ECO:0000313" key="14">
    <source>
        <dbReference type="Proteomes" id="UP000323011"/>
    </source>
</evidence>
<evidence type="ECO:0000313" key="10">
    <source>
        <dbReference type="EMBL" id="KAA0166314.1"/>
    </source>
</evidence>
<evidence type="ECO:0000256" key="1">
    <source>
        <dbReference type="ARBA" id="ARBA00004477"/>
    </source>
</evidence>
<comment type="subcellular location">
    <subcellularLocation>
        <location evidence="1">Endoplasmic reticulum membrane</location>
        <topology evidence="1">Multi-pass membrane protein</topology>
    </subcellularLocation>
</comment>
<proteinExistence type="inferred from homology"/>
<comment type="caution">
    <text evidence="11">The sequence shown here is derived from an EMBL/GenBank/DDBJ whole genome shotgun (WGS) entry which is preliminary data.</text>
</comment>
<dbReference type="GO" id="GO:0072546">
    <property type="term" value="C:EMC complex"/>
    <property type="evidence" value="ECO:0007669"/>
    <property type="project" value="InterPro"/>
</dbReference>
<dbReference type="PANTHER" id="PTHR20994">
    <property type="entry name" value="ER MEMBRANE PROTEIN COMPLEX SUBUNIT 6"/>
    <property type="match status" value="1"/>
</dbReference>
<evidence type="ECO:0000256" key="7">
    <source>
        <dbReference type="ARBA" id="ARBA00023136"/>
    </source>
</evidence>
<evidence type="ECO:0000256" key="5">
    <source>
        <dbReference type="ARBA" id="ARBA00022824"/>
    </source>
</evidence>
<evidence type="ECO:0000313" key="16">
    <source>
        <dbReference type="Proteomes" id="UP000325113"/>
    </source>
</evidence>
<dbReference type="Proteomes" id="UP000324907">
    <property type="component" value="Unassembled WGS sequence"/>
</dbReference>
<accession>A0A5A8DS10</accession>
<evidence type="ECO:0000313" key="12">
    <source>
        <dbReference type="EMBL" id="KAA0173320.1"/>
    </source>
</evidence>
<dbReference type="EMBL" id="VLTN01000023">
    <property type="protein sequence ID" value="KAA0152011.1"/>
    <property type="molecule type" value="Genomic_DNA"/>
</dbReference>
<reference evidence="13 14" key="1">
    <citation type="submission" date="2019-07" db="EMBL/GenBank/DDBJ databases">
        <title>Genomes of Cafeteria roenbergensis.</title>
        <authorList>
            <person name="Fischer M.G."/>
            <person name="Hackl T."/>
            <person name="Roman M."/>
        </authorList>
    </citation>
    <scope>NUCLEOTIDE SEQUENCE [LARGE SCALE GENOMIC DNA]</scope>
    <source>
        <strain evidence="9 14">BVI</strain>
        <strain evidence="10 16">Cflag</strain>
        <strain evidence="12 13">E4-10P</strain>
        <strain evidence="11 15">RCC970-E3</strain>
    </source>
</reference>
<feature type="transmembrane region" description="Helical" evidence="8">
    <location>
        <begin position="32"/>
        <end position="50"/>
    </location>
</feature>
<keyword evidence="5" id="KW-0256">Endoplasmic reticulum</keyword>
<dbReference type="AlphaFoldDB" id="A0A5A8DS10"/>
<evidence type="ECO:0000256" key="8">
    <source>
        <dbReference type="SAM" id="Phobius"/>
    </source>
</evidence>
<dbReference type="EMBL" id="VLTM01000009">
    <property type="protein sequence ID" value="KAA0166314.1"/>
    <property type="molecule type" value="Genomic_DNA"/>
</dbReference>
<dbReference type="Pfam" id="PF07019">
    <property type="entry name" value="EMC6"/>
    <property type="match status" value="1"/>
</dbReference>